<reference evidence="1" key="2">
    <citation type="journal article" date="2015" name="Data Brief">
        <title>Shoot transcriptome of the giant reed, Arundo donax.</title>
        <authorList>
            <person name="Barrero R.A."/>
            <person name="Guerrero F.D."/>
            <person name="Moolhuijzen P."/>
            <person name="Goolsby J.A."/>
            <person name="Tidwell J."/>
            <person name="Bellgard S.E."/>
            <person name="Bellgard M.I."/>
        </authorList>
    </citation>
    <scope>NUCLEOTIDE SEQUENCE</scope>
    <source>
        <tissue evidence="1">Shoot tissue taken approximately 20 cm above the soil surface</tissue>
    </source>
</reference>
<reference evidence="1" key="1">
    <citation type="submission" date="2014-09" db="EMBL/GenBank/DDBJ databases">
        <authorList>
            <person name="Magalhaes I.L.F."/>
            <person name="Oliveira U."/>
            <person name="Santos F.R."/>
            <person name="Vidigal T.H.D.A."/>
            <person name="Brescovit A.D."/>
            <person name="Santos A.J."/>
        </authorList>
    </citation>
    <scope>NUCLEOTIDE SEQUENCE</scope>
    <source>
        <tissue evidence="1">Shoot tissue taken approximately 20 cm above the soil surface</tissue>
    </source>
</reference>
<proteinExistence type="predicted"/>
<name>A0A0A9TJS2_ARUDO</name>
<evidence type="ECO:0000313" key="1">
    <source>
        <dbReference type="EMBL" id="JAE33380.1"/>
    </source>
</evidence>
<protein>
    <submittedName>
        <fullName evidence="1">Uncharacterized protein</fullName>
    </submittedName>
</protein>
<organism evidence="1">
    <name type="scientific">Arundo donax</name>
    <name type="common">Giant reed</name>
    <name type="synonym">Donax arundinaceus</name>
    <dbReference type="NCBI Taxonomy" id="35708"/>
    <lineage>
        <taxon>Eukaryota</taxon>
        <taxon>Viridiplantae</taxon>
        <taxon>Streptophyta</taxon>
        <taxon>Embryophyta</taxon>
        <taxon>Tracheophyta</taxon>
        <taxon>Spermatophyta</taxon>
        <taxon>Magnoliopsida</taxon>
        <taxon>Liliopsida</taxon>
        <taxon>Poales</taxon>
        <taxon>Poaceae</taxon>
        <taxon>PACMAD clade</taxon>
        <taxon>Arundinoideae</taxon>
        <taxon>Arundineae</taxon>
        <taxon>Arundo</taxon>
    </lineage>
</organism>
<accession>A0A0A9TJS2</accession>
<dbReference type="EMBL" id="GBRH01164516">
    <property type="protein sequence ID" value="JAE33380.1"/>
    <property type="molecule type" value="Transcribed_RNA"/>
</dbReference>
<dbReference type="AlphaFoldDB" id="A0A0A9TJS2"/>
<sequence>MILLLKKQEIGLQNPMAGIQLKKG</sequence>